<dbReference type="Gene3D" id="3.40.50.10330">
    <property type="entry name" value="Probable inorganic polyphosphate/atp-NAD kinase, domain 1"/>
    <property type="match status" value="1"/>
</dbReference>
<dbReference type="InterPro" id="IPR017438">
    <property type="entry name" value="ATP-NAD_kinase_N"/>
</dbReference>
<sequence length="508" mass="55041">MFVNSSDPPAPAPQDDSLSAGSPSATLQAENVQLQDGNLTWTYVNDDSSGQATIDQVLFTIHATRSATQADKYIICCLREDAADNPDNPDNPAQPTSLLLLTTHAIPDELLSAPLLSHPPPHLQKTPHNEVDVVVSTKSGVGRARPFWQDVVRPLLQVILQPGHTATGQQPWNTIITQDAQSVRRYARSLHPSGPSKTIILIGGDGGVVDLLNGRESNTDEEAARAANLPLLALLPLGTANALFHSLHKPVGSRSPGPTPLVLALRTLFTGTPARLPLFKASFTPGSHIVSHASTADDGSNPETCLGPRKDTAVSHLYGAVVASYALHASIIRESDTPEYRVHGSKRFGMAAQQLLRESHPYRASVEVMTSSGPEYRRVGRDTHGYVLVSMVSNLERTFTISPGTRPLDGKLHLVQFGPVGEKKTVEAMMGAYDGGKHTLLEWEDGEKVRYEEVKRVRVVTQEEDGRWRKFCVDGTIVHVERGGGMVVEAVEDAAFRVLVDERVLLHG</sequence>
<evidence type="ECO:0000256" key="1">
    <source>
        <dbReference type="SAM" id="MobiDB-lite"/>
    </source>
</evidence>
<accession>A0ABQ0CYP7</accession>
<proteinExistence type="predicted"/>
<reference evidence="4" key="1">
    <citation type="submission" date="2024-06" db="EMBL/GenBank/DDBJ databases">
        <title>Draft Genome Sequences of Epichloe bromicola Strains Isolated from Elymus ciliaris.</title>
        <authorList>
            <consortium name="Epichloe bromicola genome sequencing consortium"/>
            <person name="Miura A."/>
            <person name="Imano S."/>
            <person name="Ashida A."/>
            <person name="Sato I."/>
            <person name="Chiba S."/>
            <person name="Tanaka A."/>
            <person name="Camagna M."/>
            <person name="Takemoto D."/>
        </authorList>
    </citation>
    <scope>NUCLEOTIDE SEQUENCE [LARGE SCALE GENOMIC DNA]</scope>
    <source>
        <strain evidence="4">DP</strain>
    </source>
</reference>
<dbReference type="EMBL" id="BAAFGZ010000440">
    <property type="protein sequence ID" value="GAB0138571.1"/>
    <property type="molecule type" value="Genomic_DNA"/>
</dbReference>
<dbReference type="Gene3D" id="2.60.200.40">
    <property type="match status" value="1"/>
</dbReference>
<feature type="domain" description="DAGKc" evidence="2">
    <location>
        <begin position="126"/>
        <end position="285"/>
    </location>
</feature>
<dbReference type="PANTHER" id="PTHR12358:SF108">
    <property type="entry name" value="DAGKC DOMAIN-CONTAINING PROTEIN"/>
    <property type="match status" value="1"/>
</dbReference>
<dbReference type="InterPro" id="IPR016064">
    <property type="entry name" value="NAD/diacylglycerol_kinase_sf"/>
</dbReference>
<comment type="caution">
    <text evidence="3">The sequence shown here is derived from an EMBL/GenBank/DDBJ whole genome shotgun (WGS) entry which is preliminary data.</text>
</comment>
<dbReference type="Proteomes" id="UP001562357">
    <property type="component" value="Unassembled WGS sequence"/>
</dbReference>
<evidence type="ECO:0000259" key="2">
    <source>
        <dbReference type="PROSITE" id="PS50146"/>
    </source>
</evidence>
<dbReference type="InterPro" id="IPR001206">
    <property type="entry name" value="Diacylglycerol_kinase_cat_dom"/>
</dbReference>
<dbReference type="Pfam" id="PF00781">
    <property type="entry name" value="DAGK_cat"/>
    <property type="match status" value="1"/>
</dbReference>
<evidence type="ECO:0000313" key="4">
    <source>
        <dbReference type="Proteomes" id="UP001562357"/>
    </source>
</evidence>
<organism evidence="3 4">
    <name type="scientific">Epichloe bromicola</name>
    <dbReference type="NCBI Taxonomy" id="79588"/>
    <lineage>
        <taxon>Eukaryota</taxon>
        <taxon>Fungi</taxon>
        <taxon>Dikarya</taxon>
        <taxon>Ascomycota</taxon>
        <taxon>Pezizomycotina</taxon>
        <taxon>Sordariomycetes</taxon>
        <taxon>Hypocreomycetidae</taxon>
        <taxon>Hypocreales</taxon>
        <taxon>Clavicipitaceae</taxon>
        <taxon>Epichloe</taxon>
    </lineage>
</organism>
<feature type="region of interest" description="Disordered" evidence="1">
    <location>
        <begin position="1"/>
        <end position="23"/>
    </location>
</feature>
<protein>
    <recommendedName>
        <fullName evidence="2">DAGKc domain-containing protein</fullName>
    </recommendedName>
</protein>
<gene>
    <name evidence="3" type="primary">g6801</name>
    <name evidence="3" type="ORF">EsDP_00006801</name>
</gene>
<keyword evidence="4" id="KW-1185">Reference proteome</keyword>
<dbReference type="PANTHER" id="PTHR12358">
    <property type="entry name" value="SPHINGOSINE KINASE"/>
    <property type="match status" value="1"/>
</dbReference>
<dbReference type="PROSITE" id="PS50146">
    <property type="entry name" value="DAGK"/>
    <property type="match status" value="1"/>
</dbReference>
<name>A0ABQ0CYP7_9HYPO</name>
<evidence type="ECO:0000313" key="3">
    <source>
        <dbReference type="EMBL" id="GAB0138571.1"/>
    </source>
</evidence>
<dbReference type="SUPFAM" id="SSF111331">
    <property type="entry name" value="NAD kinase/diacylglycerol kinase-like"/>
    <property type="match status" value="1"/>
</dbReference>
<dbReference type="InterPro" id="IPR050187">
    <property type="entry name" value="Lipid_Phosphate_FormReg"/>
</dbReference>